<evidence type="ECO:0000259" key="1">
    <source>
        <dbReference type="Pfam" id="PF13679"/>
    </source>
</evidence>
<gene>
    <name evidence="2" type="ORF">ACFQ4M_12480</name>
</gene>
<protein>
    <submittedName>
        <fullName evidence="2">Methyltransferase</fullName>
    </submittedName>
</protein>
<dbReference type="GO" id="GO:0008168">
    <property type="term" value="F:methyltransferase activity"/>
    <property type="evidence" value="ECO:0007669"/>
    <property type="project" value="UniProtKB-KW"/>
</dbReference>
<evidence type="ECO:0000313" key="3">
    <source>
        <dbReference type="Proteomes" id="UP001597158"/>
    </source>
</evidence>
<name>A0ABW3WEN4_9RHOO</name>
<dbReference type="EMBL" id="JBHTMC010000024">
    <property type="protein sequence ID" value="MFD1264396.1"/>
    <property type="molecule type" value="Genomic_DNA"/>
</dbReference>
<dbReference type="InterPro" id="IPR025714">
    <property type="entry name" value="Methyltranfer_dom"/>
</dbReference>
<dbReference type="Pfam" id="PF13679">
    <property type="entry name" value="Methyltransf_32"/>
    <property type="match status" value="1"/>
</dbReference>
<dbReference type="PANTHER" id="PTHR13369:SF0">
    <property type="entry name" value="GLUTATHIONE S-TRANSFERASE C-TERMINAL DOMAIN-CONTAINING PROTEIN"/>
    <property type="match status" value="1"/>
</dbReference>
<dbReference type="InterPro" id="IPR029063">
    <property type="entry name" value="SAM-dependent_MTases_sf"/>
</dbReference>
<keyword evidence="3" id="KW-1185">Reference proteome</keyword>
<feature type="domain" description="Methyltransferase" evidence="1">
    <location>
        <begin position="120"/>
        <end position="224"/>
    </location>
</feature>
<proteinExistence type="predicted"/>
<sequence>MNLRARFLELQTLLAEHEEIWRPAPFHSVSPRWREHRPALATALEALDDEAVKRFGLDPEACADWLAAYLPALGMVNKLSEVPALPARSRPASRAREDDGMPGRKRAQVEAFVRHIPATVTPALEWCAGKGHLGRKVALTDQVPVVSLELNPALCADAKSLATRKGVDQEILCADALTASGHGHVRGRTVFALHACGELHRSLVRNAHTDGAEAYRISPCCYHLGSEDPYQPLSSDASLMLDASALRLAVTELVTAPERDRTRLARDQAWKLGFIALRTEVEGETRRPFRPVPAAWFDGSFDDFCRRLAIREHVRLPANPAWADWEHVGWKRRDEVLRLELVRHAFRRGLELWLVLDLALGLGERGFDVVLGRFCERSLTPRNLLVIGQRRPDSRTAA</sequence>
<dbReference type="RefSeq" id="WP_277830788.1">
    <property type="nucleotide sequence ID" value="NZ_JARQZE010000002.1"/>
</dbReference>
<keyword evidence="2" id="KW-0489">Methyltransferase</keyword>
<accession>A0ABW3WEN4</accession>
<dbReference type="PANTHER" id="PTHR13369">
    <property type="match status" value="1"/>
</dbReference>
<comment type="caution">
    <text evidence="2">The sequence shown here is derived from an EMBL/GenBank/DDBJ whole genome shotgun (WGS) entry which is preliminary data.</text>
</comment>
<dbReference type="SUPFAM" id="SSF53335">
    <property type="entry name" value="S-adenosyl-L-methionine-dependent methyltransferases"/>
    <property type="match status" value="1"/>
</dbReference>
<dbReference type="GO" id="GO:0032259">
    <property type="term" value="P:methylation"/>
    <property type="evidence" value="ECO:0007669"/>
    <property type="project" value="UniProtKB-KW"/>
</dbReference>
<evidence type="ECO:0000313" key="2">
    <source>
        <dbReference type="EMBL" id="MFD1264396.1"/>
    </source>
</evidence>
<organism evidence="2 3">
    <name type="scientific">Thauera mechernichensis</name>
    <dbReference type="NCBI Taxonomy" id="82788"/>
    <lineage>
        <taxon>Bacteria</taxon>
        <taxon>Pseudomonadati</taxon>
        <taxon>Pseudomonadota</taxon>
        <taxon>Betaproteobacteria</taxon>
        <taxon>Rhodocyclales</taxon>
        <taxon>Zoogloeaceae</taxon>
        <taxon>Thauera</taxon>
    </lineage>
</organism>
<reference evidence="3" key="1">
    <citation type="journal article" date="2019" name="Int. J. Syst. Evol. Microbiol.">
        <title>The Global Catalogue of Microorganisms (GCM) 10K type strain sequencing project: providing services to taxonomists for standard genome sequencing and annotation.</title>
        <authorList>
            <consortium name="The Broad Institute Genomics Platform"/>
            <consortium name="The Broad Institute Genome Sequencing Center for Infectious Disease"/>
            <person name="Wu L."/>
            <person name="Ma J."/>
        </authorList>
    </citation>
    <scope>NUCLEOTIDE SEQUENCE [LARGE SCALE GENOMIC DNA]</scope>
    <source>
        <strain evidence="3">CCUG 48884</strain>
    </source>
</reference>
<keyword evidence="2" id="KW-0808">Transferase</keyword>
<dbReference type="Proteomes" id="UP001597158">
    <property type="component" value="Unassembled WGS sequence"/>
</dbReference>